<name>A0A2J7ZN42_9CHLO</name>
<dbReference type="OrthoDB" id="26719at2759"/>
<evidence type="ECO:0000256" key="3">
    <source>
        <dbReference type="SAM" id="MobiDB-lite"/>
    </source>
</evidence>
<keyword evidence="6" id="KW-1185">Reference proteome</keyword>
<dbReference type="InterPro" id="IPR037143">
    <property type="entry name" value="4-PPantetheinyl_Trfase_dom_sf"/>
</dbReference>
<feature type="domain" description="4'-phosphopantetheinyl transferase" evidence="4">
    <location>
        <begin position="252"/>
        <end position="334"/>
    </location>
</feature>
<feature type="compositionally biased region" description="Pro residues" evidence="3">
    <location>
        <begin position="209"/>
        <end position="222"/>
    </location>
</feature>
<feature type="region of interest" description="Disordered" evidence="3">
    <location>
        <begin position="174"/>
        <end position="243"/>
    </location>
</feature>
<feature type="compositionally biased region" description="Gly residues" evidence="3">
    <location>
        <begin position="86"/>
        <end position="108"/>
    </location>
</feature>
<dbReference type="PANTHER" id="PTHR12215:SF15">
    <property type="entry name" value="4'-PHOSPHOPANTETHEINYL TRANSFERASE SUPERFAMILY-RELATED"/>
    <property type="match status" value="1"/>
</dbReference>
<evidence type="ECO:0000256" key="1">
    <source>
        <dbReference type="ARBA" id="ARBA00013172"/>
    </source>
</evidence>
<evidence type="ECO:0000313" key="6">
    <source>
        <dbReference type="Proteomes" id="UP000236333"/>
    </source>
</evidence>
<feature type="compositionally biased region" description="Low complexity" evidence="3">
    <location>
        <begin position="196"/>
        <end position="208"/>
    </location>
</feature>
<dbReference type="SUPFAM" id="SSF56214">
    <property type="entry name" value="4'-phosphopantetheinyl transferase"/>
    <property type="match status" value="1"/>
</dbReference>
<keyword evidence="2" id="KW-0808">Transferase</keyword>
<dbReference type="Pfam" id="PF01648">
    <property type="entry name" value="ACPS"/>
    <property type="match status" value="1"/>
</dbReference>
<dbReference type="AlphaFoldDB" id="A0A2J7ZN42"/>
<dbReference type="InterPro" id="IPR008278">
    <property type="entry name" value="4-PPantetheinyl_Trfase_dom"/>
</dbReference>
<dbReference type="GO" id="GO:0005829">
    <property type="term" value="C:cytosol"/>
    <property type="evidence" value="ECO:0007669"/>
    <property type="project" value="TreeGrafter"/>
</dbReference>
<protein>
    <recommendedName>
        <fullName evidence="1">holo-[acyl-carrier-protein] synthase</fullName>
        <ecNumber evidence="1">2.7.8.7</ecNumber>
    </recommendedName>
</protein>
<dbReference type="InterPro" id="IPR050559">
    <property type="entry name" value="P-Pant_transferase_sf"/>
</dbReference>
<evidence type="ECO:0000259" key="4">
    <source>
        <dbReference type="Pfam" id="PF01648"/>
    </source>
</evidence>
<feature type="compositionally biased region" description="Pro residues" evidence="3">
    <location>
        <begin position="178"/>
        <end position="195"/>
    </location>
</feature>
<dbReference type="GO" id="GO:0008897">
    <property type="term" value="F:holo-[acyl-carrier-protein] synthase activity"/>
    <property type="evidence" value="ECO:0007669"/>
    <property type="project" value="UniProtKB-EC"/>
</dbReference>
<organism evidence="5 6">
    <name type="scientific">Tetrabaena socialis</name>
    <dbReference type="NCBI Taxonomy" id="47790"/>
    <lineage>
        <taxon>Eukaryota</taxon>
        <taxon>Viridiplantae</taxon>
        <taxon>Chlorophyta</taxon>
        <taxon>core chlorophytes</taxon>
        <taxon>Chlorophyceae</taxon>
        <taxon>CS clade</taxon>
        <taxon>Chlamydomonadales</taxon>
        <taxon>Tetrabaenaceae</taxon>
        <taxon>Tetrabaena</taxon>
    </lineage>
</organism>
<feature type="region of interest" description="Disordered" evidence="3">
    <location>
        <begin position="86"/>
        <end position="111"/>
    </location>
</feature>
<evidence type="ECO:0000256" key="2">
    <source>
        <dbReference type="ARBA" id="ARBA00022679"/>
    </source>
</evidence>
<dbReference type="GO" id="GO:0019878">
    <property type="term" value="P:lysine biosynthetic process via aminoadipic acid"/>
    <property type="evidence" value="ECO:0007669"/>
    <property type="project" value="TreeGrafter"/>
</dbReference>
<gene>
    <name evidence="5" type="ORF">TSOC_012396</name>
</gene>
<proteinExistence type="predicted"/>
<comment type="caution">
    <text evidence="5">The sequence shown here is derived from an EMBL/GenBank/DDBJ whole genome shotgun (WGS) entry which is preliminary data.</text>
</comment>
<accession>A0A2J7ZN42</accession>
<dbReference type="EMBL" id="PGGS01000817">
    <property type="protein sequence ID" value="PNH01694.1"/>
    <property type="molecule type" value="Genomic_DNA"/>
</dbReference>
<evidence type="ECO:0000313" key="5">
    <source>
        <dbReference type="EMBL" id="PNH01694.1"/>
    </source>
</evidence>
<dbReference type="EC" id="2.7.8.7" evidence="1"/>
<dbReference type="Proteomes" id="UP000236333">
    <property type="component" value="Unassembled WGS sequence"/>
</dbReference>
<reference evidence="5 6" key="1">
    <citation type="journal article" date="2017" name="Mol. Biol. Evol.">
        <title>The 4-celled Tetrabaena socialis nuclear genome reveals the essential components for genetic control of cell number at the origin of multicellularity in the volvocine lineage.</title>
        <authorList>
            <person name="Featherston J."/>
            <person name="Arakaki Y."/>
            <person name="Hanschen E.R."/>
            <person name="Ferris P.J."/>
            <person name="Michod R.E."/>
            <person name="Olson B.J.S.C."/>
            <person name="Nozaki H."/>
            <person name="Durand P.M."/>
        </authorList>
    </citation>
    <scope>NUCLEOTIDE SEQUENCE [LARGE SCALE GENOMIC DNA]</scope>
    <source>
        <strain evidence="5 6">NIES-571</strain>
    </source>
</reference>
<dbReference type="Gene3D" id="3.90.470.20">
    <property type="entry name" value="4'-phosphopantetheinyl transferase domain"/>
    <property type="match status" value="2"/>
</dbReference>
<dbReference type="PANTHER" id="PTHR12215">
    <property type="entry name" value="PHOSPHOPANTETHEINE TRANSFERASE"/>
    <property type="match status" value="1"/>
</dbReference>
<sequence length="486" mass="49601">MRAPNRRSCGRGADRGVIWGGSCVRASTCCPLRAEQYRRCLSDLEAAEVAGSQSAEIAAKRTAARALGRAVLARAVSYTGAVHGGGAGAGASGGGGESRGGGEGGGGDLCSTSGDGGDAWAAGGRVGGLVLPQELCFVRGAHGKPHLVPRPGWPALRHNLTHTHDLAGVAVFCEPEPLDPQPASAPPVPPAPLPLHPAVQQQQRSQTQPPSPPLPPAPPLPDAVPQHHSRLSPPLPRPAAQQHSLPLHPMYGVGLDVERLDRVPRDPMALARRRLAPEEVRALEAAPNEAERARLFMWLWTLKEAYVKARGTGINAAPGLKGFSIGFQDMPPERERQLRADCSRSGSCSVAPALRAITLSFAAGAAATAGAPAAPAVDVGDGAPLALDVGAGAGASFSFLLFQPSPRHVAALCVAGPPLLLPCTAGGPAAESPTARGGSQGAGAGGRLWAGHAAPLSPAAVRHWWSMPLEAEGLMGEGQVVLLGAS</sequence>
<dbReference type="GO" id="GO:0000287">
    <property type="term" value="F:magnesium ion binding"/>
    <property type="evidence" value="ECO:0007669"/>
    <property type="project" value="InterPro"/>
</dbReference>